<protein>
    <recommendedName>
        <fullName evidence="8">Methylmalonyl-CoA epimerase, mitochondrial</fullName>
        <ecNumber evidence="7">5.1.99.1</ecNumber>
    </recommendedName>
    <alternativeName>
        <fullName evidence="9">DL-methylmalonyl-CoA racemase</fullName>
    </alternativeName>
</protein>
<dbReference type="EC" id="5.1.99.1" evidence="7"/>
<dbReference type="GO" id="GO:0004493">
    <property type="term" value="F:methylmalonyl-CoA epimerase activity"/>
    <property type="evidence" value="ECO:0007669"/>
    <property type="project" value="UniProtKB-EC"/>
</dbReference>
<keyword evidence="2" id="KW-0479">Metal-binding</keyword>
<accession>A0A7M5XAW2</accession>
<proteinExistence type="inferred from homology"/>
<dbReference type="FunFam" id="3.10.180.10:FF:000003">
    <property type="entry name" value="Methylmalonyl-CoA epimerase, mitochondrial"/>
    <property type="match status" value="1"/>
</dbReference>
<dbReference type="InterPro" id="IPR029068">
    <property type="entry name" value="Glyas_Bleomycin-R_OHBP_Dase"/>
</dbReference>
<dbReference type="EnsemblMetazoa" id="CLYHEMT020443.1">
    <property type="protein sequence ID" value="CLYHEMP020443.1"/>
    <property type="gene ID" value="CLYHEMG020443"/>
</dbReference>
<reference evidence="11" key="1">
    <citation type="submission" date="2021-01" db="UniProtKB">
        <authorList>
            <consortium name="EnsemblMetazoa"/>
        </authorList>
    </citation>
    <scope>IDENTIFICATION</scope>
</reference>
<evidence type="ECO:0000256" key="6">
    <source>
        <dbReference type="ARBA" id="ARBA00053742"/>
    </source>
</evidence>
<evidence type="ECO:0000313" key="12">
    <source>
        <dbReference type="Proteomes" id="UP000594262"/>
    </source>
</evidence>
<sequence length="177" mass="19587">MFVKHITKLSSNVFSACAKPSLLKIAQINTVRPLSLTQITNQNWKLGKLNHVAIAVNDLEKSISMYRDVLGAKVSNPEPQEEHGVYTVFIELGDTKIELLYPLGENSPIEGFLKKNPSGGIHHICLEVSDVYEAMETMKEKGIRVLSKEPKIGAHGKPVVFLHPKDCGGVLTELEQE</sequence>
<feature type="domain" description="VOC" evidence="10">
    <location>
        <begin position="48"/>
        <end position="177"/>
    </location>
</feature>
<evidence type="ECO:0000256" key="3">
    <source>
        <dbReference type="ARBA" id="ARBA00023235"/>
    </source>
</evidence>
<keyword evidence="3" id="KW-0413">Isomerase</keyword>
<evidence type="ECO:0000259" key="10">
    <source>
        <dbReference type="PROSITE" id="PS51819"/>
    </source>
</evidence>
<comment type="catalytic activity">
    <reaction evidence="5">
        <text>(R)-methylmalonyl-CoA = (S)-methylmalonyl-CoA</text>
        <dbReference type="Rhea" id="RHEA:20553"/>
        <dbReference type="ChEBI" id="CHEBI:57326"/>
        <dbReference type="ChEBI" id="CHEBI:57327"/>
        <dbReference type="EC" id="5.1.99.1"/>
    </reaction>
    <physiologicalReaction direction="right-to-left" evidence="5">
        <dbReference type="Rhea" id="RHEA:20555"/>
    </physiologicalReaction>
</comment>
<evidence type="ECO:0000313" key="11">
    <source>
        <dbReference type="EnsemblMetazoa" id="CLYHEMP020443.1"/>
    </source>
</evidence>
<dbReference type="InterPro" id="IPR051785">
    <property type="entry name" value="MMCE/EMCE_epimerase"/>
</dbReference>
<dbReference type="InterPro" id="IPR017515">
    <property type="entry name" value="MeMalonyl-CoA_epimerase"/>
</dbReference>
<name>A0A7M5XAW2_9CNID</name>
<dbReference type="AlphaFoldDB" id="A0A7M5XAW2"/>
<dbReference type="NCBIfam" id="TIGR03081">
    <property type="entry name" value="metmalonyl_epim"/>
    <property type="match status" value="1"/>
</dbReference>
<dbReference type="PANTHER" id="PTHR43048">
    <property type="entry name" value="METHYLMALONYL-COA EPIMERASE"/>
    <property type="match status" value="1"/>
</dbReference>
<comment type="function">
    <text evidence="6">Methylmalonyl-CoA epimerase involved in propionyl-CoA metabolism.</text>
</comment>
<evidence type="ECO:0000256" key="8">
    <source>
        <dbReference type="ARBA" id="ARBA00071337"/>
    </source>
</evidence>
<dbReference type="Pfam" id="PF13669">
    <property type="entry name" value="Glyoxalase_4"/>
    <property type="match status" value="1"/>
</dbReference>
<dbReference type="OrthoDB" id="16820at2759"/>
<evidence type="ECO:0000256" key="2">
    <source>
        <dbReference type="ARBA" id="ARBA00022723"/>
    </source>
</evidence>
<keyword evidence="4" id="KW-0170">Cobalt</keyword>
<dbReference type="Gene3D" id="3.10.180.10">
    <property type="entry name" value="2,3-Dihydroxybiphenyl 1,2-Dioxygenase, domain 1"/>
    <property type="match status" value="1"/>
</dbReference>
<dbReference type="CDD" id="cd07249">
    <property type="entry name" value="MMCE"/>
    <property type="match status" value="1"/>
</dbReference>
<evidence type="ECO:0000256" key="9">
    <source>
        <dbReference type="ARBA" id="ARBA00081771"/>
    </source>
</evidence>
<evidence type="ECO:0000256" key="5">
    <source>
        <dbReference type="ARBA" id="ARBA00050406"/>
    </source>
</evidence>
<dbReference type="GO" id="GO:0046491">
    <property type="term" value="P:L-methylmalonyl-CoA metabolic process"/>
    <property type="evidence" value="ECO:0007669"/>
    <property type="project" value="TreeGrafter"/>
</dbReference>
<dbReference type="GO" id="GO:0005739">
    <property type="term" value="C:mitochondrion"/>
    <property type="evidence" value="ECO:0007669"/>
    <property type="project" value="TreeGrafter"/>
</dbReference>
<organism evidence="11 12">
    <name type="scientific">Clytia hemisphaerica</name>
    <dbReference type="NCBI Taxonomy" id="252671"/>
    <lineage>
        <taxon>Eukaryota</taxon>
        <taxon>Metazoa</taxon>
        <taxon>Cnidaria</taxon>
        <taxon>Hydrozoa</taxon>
        <taxon>Hydroidolina</taxon>
        <taxon>Leptothecata</taxon>
        <taxon>Obeliida</taxon>
        <taxon>Clytiidae</taxon>
        <taxon>Clytia</taxon>
    </lineage>
</organism>
<dbReference type="SUPFAM" id="SSF54593">
    <property type="entry name" value="Glyoxalase/Bleomycin resistance protein/Dihydroxybiphenyl dioxygenase"/>
    <property type="match status" value="1"/>
</dbReference>
<evidence type="ECO:0000256" key="7">
    <source>
        <dbReference type="ARBA" id="ARBA00066411"/>
    </source>
</evidence>
<evidence type="ECO:0000256" key="1">
    <source>
        <dbReference type="ARBA" id="ARBA00009308"/>
    </source>
</evidence>
<dbReference type="GO" id="GO:0046872">
    <property type="term" value="F:metal ion binding"/>
    <property type="evidence" value="ECO:0007669"/>
    <property type="project" value="UniProtKB-KW"/>
</dbReference>
<dbReference type="PANTHER" id="PTHR43048:SF3">
    <property type="entry name" value="METHYLMALONYL-COA EPIMERASE, MITOCHONDRIAL"/>
    <property type="match status" value="1"/>
</dbReference>
<comment type="similarity">
    <text evidence="1">Belongs to the methylmalonyl-CoA epimerase family.</text>
</comment>
<evidence type="ECO:0000256" key="4">
    <source>
        <dbReference type="ARBA" id="ARBA00023285"/>
    </source>
</evidence>
<dbReference type="InterPro" id="IPR037523">
    <property type="entry name" value="VOC_core"/>
</dbReference>
<dbReference type="Proteomes" id="UP000594262">
    <property type="component" value="Unplaced"/>
</dbReference>
<dbReference type="PROSITE" id="PS51819">
    <property type="entry name" value="VOC"/>
    <property type="match status" value="1"/>
</dbReference>
<keyword evidence="12" id="KW-1185">Reference proteome</keyword>